<comment type="subcellular location">
    <subcellularLocation>
        <location evidence="2 11">Cytoplasm</location>
    </subcellularLocation>
</comment>
<evidence type="ECO:0000256" key="5">
    <source>
        <dbReference type="ARBA" id="ARBA00022603"/>
    </source>
</evidence>
<evidence type="ECO:0000256" key="9">
    <source>
        <dbReference type="ARBA" id="ARBA00047957"/>
    </source>
</evidence>
<dbReference type="InterPro" id="IPR012677">
    <property type="entry name" value="Nucleotide-bd_a/b_plait_sf"/>
</dbReference>
<keyword evidence="6 11" id="KW-0808">Transferase</keyword>
<proteinExistence type="inferred from homology"/>
<dbReference type="InterPro" id="IPR035979">
    <property type="entry name" value="RBD_domain_sf"/>
</dbReference>
<evidence type="ECO:0000256" key="11">
    <source>
        <dbReference type="RuleBase" id="RU368004"/>
    </source>
</evidence>
<keyword evidence="8 11" id="KW-0819">tRNA processing</keyword>
<name>A0A915DES2_9BILA</name>
<comment type="catalytic activity">
    <reaction evidence="9 11">
        <text>uridine(44) in tRNA(Ser) + S-adenosyl-L-methionine = 2'-O-methyluridine(44) in tRNA(Ser) + S-adenosyl-L-homocysteine + H(+)</text>
        <dbReference type="Rhea" id="RHEA:43100"/>
        <dbReference type="Rhea" id="RHEA-COMP:10339"/>
        <dbReference type="Rhea" id="RHEA-COMP:10340"/>
        <dbReference type="ChEBI" id="CHEBI:15378"/>
        <dbReference type="ChEBI" id="CHEBI:57856"/>
        <dbReference type="ChEBI" id="CHEBI:59789"/>
        <dbReference type="ChEBI" id="CHEBI:65315"/>
        <dbReference type="ChEBI" id="CHEBI:74478"/>
        <dbReference type="EC" id="2.1.1.211"/>
    </reaction>
</comment>
<comment type="function">
    <text evidence="11">Adenosyl-L-methionine (AdoMet)-dependent tRNA (uracil-O(2)-)-methyltransferase.</text>
</comment>
<dbReference type="GO" id="GO:0005737">
    <property type="term" value="C:cytoplasm"/>
    <property type="evidence" value="ECO:0007669"/>
    <property type="project" value="UniProtKB-SubCell"/>
</dbReference>
<evidence type="ECO:0000313" key="13">
    <source>
        <dbReference type="Proteomes" id="UP000887574"/>
    </source>
</evidence>
<dbReference type="InterPro" id="IPR000504">
    <property type="entry name" value="RRM_dom"/>
</dbReference>
<sequence length="662" mass="75388">MSGEKAKEKKLKVYYIPEGATGKIQPLDVFFNRQLKDFIRIANLPKNGTVHIKQFQLQNFLGNLSTELEELTIRSYSRTWGELVECRVMRERKSGRSRGFAFISYKNPSCADSFMAGCPHYISDRRINVKRMDRNQISSNSSDASLTTKRIFVSFSIEDRLPNEISVHRPKIHGECSTAYALVDFMKTESVNKCLAQEEHEIEDTIMTMRRIITSEGVIKRKMEIKASEQSKQGPPPAKIPSLLSSSISKPITLNPKKYSQLWSQLKSMSPLRSCSIQVDLLEVQEIGMQNDTDVSPNRVSHRLIDDQSYASTYLRIKYNRAHQIAQNWKERSDPQKVVYEDCGIASYLLELWNKYEILPNKFADLGCGNGLLVYLLAIENANGIGLDVRKRKVWEQLADSAQLHEVAIDPTSPSTSTVLNGVDFLIGNHSDELTPWIPVMAARLKCNFFLLPCCAYDFFSKFSRTSRKEITGVGVPDTYHNFIRSIIRRLGFDLKEDQLKIPSRKRKCFIGTIPANGLPENVEKIIEELLSVARQVKPTFSARPATQQKVNSIQNSGSGRRGWINSNFMQLGAICQLPARIFRYFATVKVSYEDGTIDIFMTPEDFVRSLTPGVMQPRHYGLDKFKNYSQNDPKLHSLSKGKTIFYWVGPQGLLNFGDYLF</sequence>
<dbReference type="Proteomes" id="UP000887574">
    <property type="component" value="Unplaced"/>
</dbReference>
<evidence type="ECO:0000256" key="6">
    <source>
        <dbReference type="ARBA" id="ARBA00022679"/>
    </source>
</evidence>
<evidence type="ECO:0000259" key="12">
    <source>
        <dbReference type="PROSITE" id="PS50102"/>
    </source>
</evidence>
<dbReference type="PANTHER" id="PTHR21210">
    <property type="entry name" value="TRNA (URACIL-O(2)-)-METHYLTRANSFERASE-RELATED"/>
    <property type="match status" value="1"/>
</dbReference>
<dbReference type="Pfam" id="PF00076">
    <property type="entry name" value="RRM_1"/>
    <property type="match status" value="1"/>
</dbReference>
<dbReference type="SUPFAM" id="SSF53335">
    <property type="entry name" value="S-adenosyl-L-methionine-dependent methyltransferases"/>
    <property type="match status" value="1"/>
</dbReference>
<feature type="domain" description="RRM" evidence="12">
    <location>
        <begin position="57"/>
        <end position="158"/>
    </location>
</feature>
<dbReference type="InterPro" id="IPR011671">
    <property type="entry name" value="tRNA_uracil_MeTrfase"/>
</dbReference>
<dbReference type="SUPFAM" id="SSF54928">
    <property type="entry name" value="RNA-binding domain, RBD"/>
    <property type="match status" value="1"/>
</dbReference>
<protein>
    <recommendedName>
        <fullName evidence="11">tRNA (uracil-O(2)-)-methyltransferase</fullName>
        <ecNumber evidence="11">2.1.1.211</ecNumber>
    </recommendedName>
</protein>
<evidence type="ECO:0000256" key="3">
    <source>
        <dbReference type="ARBA" id="ARBA00009056"/>
    </source>
</evidence>
<comment type="function">
    <text evidence="1">Probable adenosyl-L-methionine (AdoMet)-dependent tRNA (uracil-O(2)-)-methyltransferase.</text>
</comment>
<dbReference type="GO" id="GO:0030488">
    <property type="term" value="P:tRNA methylation"/>
    <property type="evidence" value="ECO:0007669"/>
    <property type="project" value="UniProtKB-UniRule"/>
</dbReference>
<dbReference type="WBParaSite" id="jg19106.1">
    <property type="protein sequence ID" value="jg19106.1"/>
    <property type="gene ID" value="jg19106"/>
</dbReference>
<comment type="similarity">
    <text evidence="3 11">Belongs to the TRM44 family.</text>
</comment>
<dbReference type="PROSITE" id="PS50102">
    <property type="entry name" value="RRM"/>
    <property type="match status" value="1"/>
</dbReference>
<dbReference type="Pfam" id="PF07757">
    <property type="entry name" value="AdoMet_MTase"/>
    <property type="match status" value="1"/>
</dbReference>
<organism evidence="13 14">
    <name type="scientific">Ditylenchus dipsaci</name>
    <dbReference type="NCBI Taxonomy" id="166011"/>
    <lineage>
        <taxon>Eukaryota</taxon>
        <taxon>Metazoa</taxon>
        <taxon>Ecdysozoa</taxon>
        <taxon>Nematoda</taxon>
        <taxon>Chromadorea</taxon>
        <taxon>Rhabditida</taxon>
        <taxon>Tylenchina</taxon>
        <taxon>Tylenchomorpha</taxon>
        <taxon>Sphaerularioidea</taxon>
        <taxon>Anguinidae</taxon>
        <taxon>Anguininae</taxon>
        <taxon>Ditylenchus</taxon>
    </lineage>
</organism>
<keyword evidence="7 11" id="KW-0949">S-adenosyl-L-methionine</keyword>
<keyword evidence="13" id="KW-1185">Reference proteome</keyword>
<evidence type="ECO:0000313" key="14">
    <source>
        <dbReference type="WBParaSite" id="jg19106.1"/>
    </source>
</evidence>
<evidence type="ECO:0000256" key="4">
    <source>
        <dbReference type="ARBA" id="ARBA00022490"/>
    </source>
</evidence>
<dbReference type="InterPro" id="IPR029063">
    <property type="entry name" value="SAM-dependent_MTases_sf"/>
</dbReference>
<dbReference type="EC" id="2.1.1.211" evidence="11"/>
<dbReference type="SMART" id="SM00360">
    <property type="entry name" value="RRM"/>
    <property type="match status" value="1"/>
</dbReference>
<keyword evidence="4 11" id="KW-0963">Cytoplasm</keyword>
<evidence type="ECO:0000256" key="8">
    <source>
        <dbReference type="ARBA" id="ARBA00022694"/>
    </source>
</evidence>
<keyword evidence="10" id="KW-0694">RNA-binding</keyword>
<evidence type="ECO:0000256" key="10">
    <source>
        <dbReference type="PROSITE-ProRule" id="PRU00176"/>
    </source>
</evidence>
<accession>A0A915DES2</accession>
<dbReference type="GO" id="GO:0141101">
    <property type="term" value="F:tRNA(Ser) (uridine(44)-2'-O-)-methyltransferase activity"/>
    <property type="evidence" value="ECO:0007669"/>
    <property type="project" value="UniProtKB-EC"/>
</dbReference>
<evidence type="ECO:0000256" key="1">
    <source>
        <dbReference type="ARBA" id="ARBA00002778"/>
    </source>
</evidence>
<reference evidence="14" key="1">
    <citation type="submission" date="2022-11" db="UniProtKB">
        <authorList>
            <consortium name="WormBaseParasite"/>
        </authorList>
    </citation>
    <scope>IDENTIFICATION</scope>
</reference>
<keyword evidence="5 11" id="KW-0489">Methyltransferase</keyword>
<dbReference type="GO" id="GO:0003723">
    <property type="term" value="F:RNA binding"/>
    <property type="evidence" value="ECO:0007669"/>
    <property type="project" value="UniProtKB-UniRule"/>
</dbReference>
<dbReference type="Gene3D" id="3.30.70.330">
    <property type="match status" value="1"/>
</dbReference>
<dbReference type="AlphaFoldDB" id="A0A915DES2"/>
<evidence type="ECO:0000256" key="2">
    <source>
        <dbReference type="ARBA" id="ARBA00004496"/>
    </source>
</evidence>
<dbReference type="PANTHER" id="PTHR21210:SF0">
    <property type="entry name" value="TRNA (URACIL-O(2)-)-METHYLTRANSFERASE-RELATED"/>
    <property type="match status" value="1"/>
</dbReference>
<evidence type="ECO:0000256" key="7">
    <source>
        <dbReference type="ARBA" id="ARBA00022691"/>
    </source>
</evidence>